<feature type="region of interest" description="Disordered" evidence="7">
    <location>
        <begin position="214"/>
        <end position="242"/>
    </location>
</feature>
<feature type="compositionally biased region" description="Basic and acidic residues" evidence="7">
    <location>
        <begin position="1128"/>
        <end position="1140"/>
    </location>
</feature>
<feature type="compositionally biased region" description="Polar residues" evidence="7">
    <location>
        <begin position="1832"/>
        <end position="1850"/>
    </location>
</feature>
<feature type="compositionally biased region" description="Basic and acidic residues" evidence="7">
    <location>
        <begin position="1360"/>
        <end position="1387"/>
    </location>
</feature>
<feature type="compositionally biased region" description="Basic and acidic residues" evidence="7">
    <location>
        <begin position="179"/>
        <end position="192"/>
    </location>
</feature>
<keyword evidence="6" id="KW-0175">Coiled coil</keyword>
<feature type="compositionally biased region" description="Polar residues" evidence="7">
    <location>
        <begin position="3248"/>
        <end position="3258"/>
    </location>
</feature>
<evidence type="ECO:0000313" key="9">
    <source>
        <dbReference type="Proteomes" id="UP000694920"/>
    </source>
</evidence>
<evidence type="ECO:0000313" key="10">
    <source>
        <dbReference type="RefSeq" id="XP_024944715.1"/>
    </source>
</evidence>
<evidence type="ECO:0000256" key="2">
    <source>
        <dbReference type="ARBA" id="ARBA00022737"/>
    </source>
</evidence>
<dbReference type="Pfam" id="PF21538">
    <property type="entry name" value="Med15_M"/>
    <property type="match status" value="1"/>
</dbReference>
<feature type="region of interest" description="Disordered" evidence="7">
    <location>
        <begin position="3825"/>
        <end position="3884"/>
    </location>
</feature>
<dbReference type="PANTHER" id="PTHR24403">
    <property type="entry name" value="ZINC FINGER PROTEIN"/>
    <property type="match status" value="1"/>
</dbReference>
<feature type="compositionally biased region" description="Polar residues" evidence="7">
    <location>
        <begin position="1102"/>
        <end position="1115"/>
    </location>
</feature>
<feature type="region of interest" description="Disordered" evidence="7">
    <location>
        <begin position="606"/>
        <end position="673"/>
    </location>
</feature>
<evidence type="ECO:0000256" key="3">
    <source>
        <dbReference type="ARBA" id="ARBA00022771"/>
    </source>
</evidence>
<feature type="compositionally biased region" description="Basic and acidic residues" evidence="7">
    <location>
        <begin position="416"/>
        <end position="460"/>
    </location>
</feature>
<feature type="compositionally biased region" description="Low complexity" evidence="7">
    <location>
        <begin position="227"/>
        <end position="241"/>
    </location>
</feature>
<evidence type="ECO:0000256" key="4">
    <source>
        <dbReference type="ARBA" id="ARBA00022833"/>
    </source>
</evidence>
<feature type="compositionally biased region" description="Polar residues" evidence="7">
    <location>
        <begin position="2350"/>
        <end position="2360"/>
    </location>
</feature>
<feature type="compositionally biased region" description="Basic residues" evidence="7">
    <location>
        <begin position="1348"/>
        <end position="1359"/>
    </location>
</feature>
<feature type="compositionally biased region" description="Basic residues" evidence="7">
    <location>
        <begin position="1636"/>
        <end position="1646"/>
    </location>
</feature>
<feature type="compositionally biased region" description="Basic and acidic residues" evidence="7">
    <location>
        <begin position="1821"/>
        <end position="1830"/>
    </location>
</feature>
<name>A0AAJ7RQB1_CEPCN</name>
<dbReference type="InterPro" id="IPR048385">
    <property type="entry name" value="Med15_central"/>
</dbReference>
<evidence type="ECO:0000259" key="8">
    <source>
        <dbReference type="PROSITE" id="PS50157"/>
    </source>
</evidence>
<dbReference type="GeneID" id="107271692"/>
<feature type="compositionally biased region" description="Polar residues" evidence="7">
    <location>
        <begin position="4222"/>
        <end position="4232"/>
    </location>
</feature>
<feature type="compositionally biased region" description="Basic and acidic residues" evidence="7">
    <location>
        <begin position="2453"/>
        <end position="2462"/>
    </location>
</feature>
<dbReference type="PROSITE" id="PS00028">
    <property type="entry name" value="ZINC_FINGER_C2H2_1"/>
    <property type="match status" value="5"/>
</dbReference>
<feature type="region of interest" description="Disordered" evidence="7">
    <location>
        <begin position="1817"/>
        <end position="1850"/>
    </location>
</feature>
<feature type="region of interest" description="Disordered" evidence="7">
    <location>
        <begin position="4330"/>
        <end position="4349"/>
    </location>
</feature>
<feature type="region of interest" description="Disordered" evidence="7">
    <location>
        <begin position="1460"/>
        <end position="1560"/>
    </location>
</feature>
<feature type="region of interest" description="Disordered" evidence="7">
    <location>
        <begin position="136"/>
        <end position="202"/>
    </location>
</feature>
<sequence length="4829" mass="541003">MLSIWLYSSRGTESLVTHVPTREYLSVPAAEVRMDEYDRKFAEMQKYIPFLEAMIKRLQKVKDRSREVQLQKMQSLHGILSNSKRKLRIETLQRCEDVLQKLHNKVEKFQGNTPELTIPSKKCDVTTVQAADSSDDVCMKKQQETEWSTKEAMDETPASPSPPASPNPTLRAAPIIIPTERKEEFSTNKLDSKPASPDQCETVSTKAPIIIPTERKEETTLDQQLHSNVSSSSGRSESNFSEWDMLEESEKNLKISRGPSWQSNPVTSQDVVTAAKLVGNSLPQKVGSECRPLTTIPGRHIPTVPVPSLGGSRRLSSVLEKNRLAGLSLDLGNEMRLESPPNLQDARLRSPDPDLFNKKNTSPRPKDAVAVTAAVTTAKISPKPVATTSLLVSPPPVLTEPPLSIEDLAELLNEEDVPKNDEKADNRKEKDEPRKGSVWERLGEEVSKMQKDTTKKETTKHQQQQQNVNINNKETRVPRRFLLSQEDIDRESERRWEEVDKHIVKLTSKKYLPNRSITPPLSGKLDNPKAGEQEAVTTSQRISQGTAPSTIVSTDKAADPRNRPPSPNCREREHEPRYADNYERHPRQSSVLSRLMEDELTNMAQTNLQGHTEIPSKSEERNPLYQRRCQSSISNEPSSSRDNPDYFNRQIGNIANRPPDHQSPARNDFCGPQWGPGGNFSGNINPSQPHIPNPYQRPPNVHPDMWQMPGVANPMPMEPHPMNDSQLRPQFPPNHVQTIRPMISPTQRTQEMNSGFSGNDVPNSNVPLIQPLMSPTNFSVGNQFRGYQGENRPPYDANYEMQQNYEMSNYEMTNYEIPNEFGSHVRPGWEAQPNNRPNEPMFRRDNEQPRNRPNTGSDGPRPSTPNPYARSSTPCSWNRDQNWSRRGRGRERYYNDSRARGEGRGGFNRDSRPEWENPNRFNRDGNRVSERDPRIRQEHPLQSAVPPRDANNSSTVRDPRLAKDIQSSTMKPKETNTNDRDPRRRNSESKDSSKLLPKTVKDKTKTQKFSEAKNKKDTEMDSRQTATNDKTSKDKMSSPLESLYGVIDTKAKAGPGSGLQKFKIPKIKRPDPPPVSILNEGKDDIEDEPEQWDDIIDENTGTDRNIVSPRQNGENDGTMKFTGEESSSYEKNKKGDKESLSLDANTNSGKEIFDISAKSTKGERESKDQSVLDCDGKISGELSKESGGSKLKEDVTQEWIEALIRKSLESGEGKKLLEQAKLLHKIGEVLQTKKLRRIKKIIESDSDSSSSDKEEVEVKKSQQKKKRRVIVSDSSEEESLADRLGMLITPEKTDGDDKLIKENSSVRDTAKEEDNTVGKLSSEKSEVFDEATKLTESKNQGDTDSVTKRRKAGRRKTKDAKKQDVEEDGSKGTDNKDSKEVEDKENSAKLPAKVKSKRRNSLEMLQEDIREMFISEGVVTATGHRMCRLIKEGQSNLNAAVENLPGLTIESKKLSPVGLSDKEVKNAKSSDSEGSKTLKLRGPKRMVKRANKTRSKEFVRSSGSEEDQPLAHRTENLYGSETMEPSQNDQVPSSEQNLQTPENAMQTEGDDSLRRSKRVLRKDILKEPRVLLEKADLSKFDSSKMMFDSSSDESFGIDVSELVAAVDISLHPEPQDHSEIPEGENDPKKRPQSVVSKRRKYVRKKNTMQVAPDKADDAASCTDEGSVVSDISLPSSTTTGKKTQKSKVNLLSDTNEELLSNILVGLVRPKSAVEKVSSAADKESDLEADEEPDDSLSIREASKKAVPRKKKKKLNWQMGILKKRKKKTQNVSSPVPESTESGSTGMSTDQPKDIETSEAITSVPSGTQAKAAADTVLQRTGTEKDNRAPKETSASNEHCESTNTTESQSQMTAIKLDTNFKVVIKEFKSEEETAMAQGGATAAVAEEENVVMDDEEADTKEQVVLNPVKKEDLSNVKTEDLINYTWSGQDRYKCLLCFFSGKNIVHHYKLNHSSAGALISRLIESEAKLAIEEAQERNFEENNVGFINRERCRFYCRFCHFSTDGASNIAMETFYEHCTTHTGEYRFRCVSCPYQAVAKSSMRTHYYKVCRKLSQTVAVAIIEDSIPDENSIYGYICLRCNFVQLKKSNIEKHMQDWHSAEPETKFIKINMSKDLTEGANNAEGTELLDSLKDSSKDYIEPKEMQVPEKTEVSAQNSNAETPSSAAAAKSVETGMHAASENFEITSNDGPELDRTMKQSEGRSSGQENENEAKVGDGQGDIDGPTVTGNLSAFVCPPELEHKEVEIQLERQKKMQEVIENIGIKVNKDGSKRGLSIIDKLKDKMATTSTDNQQVESSAVNIPHELTPVIVSTTSLSVATDTCLSDVTDYSQKEKESNVSVVDMVDNVGENTVEPTVSGTNSEHKFSQVLTVGDDDTQRNSSGSDTSDDETLGDSVLPYDSDSSSDQSDNELSTDVNTLLKETSNISTPSQDPMMTTIYRLAAQLKGGNSYQSGKEESAHDEESNSEGSSPKKDIPNPPNVIPLTSIRRFRGRQNELQEISDGMLDDTSQLKNFIRLRRLSGDTLSQPMTPMDNKDGSLSAVATVDAKASDNLKRDILQTNTDDTCSFLRIENVVSLAPTANNDGNEIIVSDIRKAMEISPVKCKSVSLLKRTNPLILKRNIRSAILCHSPSKAPSSTVTTISRDSVKIIPLKSSPSTSAIAISPPQVSSKFKPIAPAPQIAIQLDPTTLGLSVPLSQTVTAPATNPKTVTVTTTGTSPKINCKIVKVIHSPSLLKHIENGNQTVALKLKSTDAYKSMLDVTKLRHLYKCMSQECSFTTDHVDQFCRHYQEHEISADKKPGKTSYDYQNCAYCYKILKNVAHVKRHVLEKHSFCQFQCSYCFYRAAAQSYVEIHQSSCHKNKPISVLHCHNVKSKPPKDNIDRRDYVVPFVCQHECGMTFYIPENFESHLKNSHGSNLSIFKCHLCPATSLKSEQLFSHYKIHGVYKYQCLYCICGSDTTAELHSHLSKFHCNRIPVILERSFPDRWLTGTVDHLISINLEDNYSFSKLIKENTGQSEVLQASQSGIVKTVALPLDNVTSVASLETPKIAGSTIGLNQAESSTISKISNNLANSIESAKNVVSNQTDERQQNEKEQDIDKASRKSDSEIVNKNPKLISEPSSKIAKTLSFNTVSDALSVLKTKNTSVYCLIDKNADNTKEDSQHILQEPELLLKYVDEDMKNALENAVDPLEFSEGTNCNDEFVHINILDNPEFLKGLERRDSTQNAKERSKNEDSDIEILEDIVNTCSSKSNSGTITTGREERHERRPRKDVLEPKLEDPPIVCSSAENSNTSYDMSISSQSTPQKSNNEPLTLDDIRDTGFTGSDLYKCGYENCQFGAANPALLRTHLKECTSAPENRNLNCVHCHKHFLKIGFLLEHLKLHGLKRFGCGLCKMRYAMSYQAMAHMKAKHKHSNSKVVPADPKNPSVDGLFVIQPVLNRLNIAKGNGKKRATTKQAEKEVEKSVEIEKVSFSPDDIEFLPRQAIYNREVQCAVCPYTTKVRTNIIRHLQLHAKDETVPESGPVNPVPCLDKKERMFDKMVNLASSSHQNGRMGGKPKEAPKIDEDESMPKFVPEHKRYVCGVAECNYLTVDEAMLRYHLKALHSEEPYFRCPHCPPPVPGQESQNIAIDKMGIHLKMHDTRLYKCSHCNHHHYHSKTQLNRHVVERHLTDKHSEKRPFVKVIRELESNENYHLNQEETTQDVPDPDGNNWKCNICDFKCVYKAQMNTHVARNHNEKAQFKCNLCPYKTNAKVNFSQHASVKHTCEPKTCCTMTYQRIKGVPRKSTEGTVEQGSQDEPFDTTPLWRRDMPRVRHIRGILLEDENDTWTSESSSKPGKRKSDVDISTRPAKIRPGKSASLDGSKPSEDKPTRSASCEKRITDTEDTARISKTRNTVKSQISDEFVNHVEVSPKDNAKVQSSVSEEFSELSDSDMGQFGPYGKPLGNMFVCTLCNQFKSRYKHDMRDHLFRELKYARWHCKECGFLSVNRSILFRHFSKHHPGEQPAHEPLTPDNSIEDWVATVLNRQSTMMREAAVKERNSSSTASTSISAASTAIIPSIANANAITSVTITTDTMTTTSVTVTTSSAKVINVTSVTTSANIISSGTKTSNGSKNVSSVITNTKTGRVENNAEGTSSRPNSSMGLGIVSVKNLSAAQSTQKSTEKGSKTVNLAQAITSLRNNTMDFDMNIYNYDDDSKDNDDLVIDIKDDNLDDSVEDKSSSRQESSAPSTPSKNEEEKTFCCKHCNMKFTKMRGFKLHVQVTHLKRLGFLCPYCDRSTNSELMMRQHIHSRHPGQPEEINHNPAAGGPDLTNEFWEKEYGLVFPKKTAKKRKRRISVDESERRGEDREHSDTQDVCKVCGFNAVNFTGLKAHMRIHATRNTLKCAYCTFTASAKVEVWQHSEINHPHLPVKTEDIPLAGTSASSGQLQSQPKKTNIEDYSDDIEEEEIITATRVQQKVMYCCFYCTLRSSSLQTVKMHWNMVHKDPKPNDTSKWKTGLPFRYKQMDVPVRPAQKIFKCAYCPKTSTINNIMLHVRRKHDNMPIKFREVSDHATEGWVCQWCNEFCDSKNKMKHHHNMFHSHLPLRFKKHDMEELRKGYSCPRCNFTAVSVGAMKKHVAKHVHSYKCKHCNKTFSTTGNVVAHSTVSHVGMELKIENVVNYEQLVDELMEKVLRQDPESIETSTSETAAISQEDKLSEETERSSPTKNNSVAKKSTAKPAVRVHPIPCTIKSVARKSTNPLPRYPPGLKFITELASLETEDDSSDSTGASMDSSKLKQFSYYGASTSPVNMSQLSTYMVVGGHRMKVNCTTLAQLININPKVVIKDLKCD</sequence>
<feature type="domain" description="C2H2-type" evidence="8">
    <location>
        <begin position="4269"/>
        <end position="4297"/>
    </location>
</feature>
<feature type="region of interest" description="Disordered" evidence="7">
    <location>
        <begin position="1711"/>
        <end position="1792"/>
    </location>
</feature>
<feature type="domain" description="C2H2-type" evidence="8">
    <location>
        <begin position="4624"/>
        <end position="4652"/>
    </location>
</feature>
<feature type="domain" description="C2H2-type" evidence="8">
    <location>
        <begin position="3361"/>
        <end position="3388"/>
    </location>
</feature>
<feature type="compositionally biased region" description="Basic and acidic residues" evidence="7">
    <location>
        <begin position="3218"/>
        <end position="3234"/>
    </location>
</feature>
<keyword evidence="3 5" id="KW-0863">Zinc-finger</keyword>
<protein>
    <submittedName>
        <fullName evidence="10">Uncharacterized protein LOC107271692 isoform X1</fullName>
    </submittedName>
</protein>
<feature type="compositionally biased region" description="Basic and acidic residues" evidence="7">
    <location>
        <begin position="1250"/>
        <end position="1260"/>
    </location>
</feature>
<feature type="compositionally biased region" description="Polar residues" evidence="7">
    <location>
        <begin position="869"/>
        <end position="881"/>
    </location>
</feature>
<feature type="compositionally biased region" description="Basic and acidic residues" evidence="7">
    <location>
        <begin position="1291"/>
        <end position="1347"/>
    </location>
</feature>
<feature type="compositionally biased region" description="Polar residues" evidence="7">
    <location>
        <begin position="4679"/>
        <end position="4689"/>
    </location>
</feature>
<feature type="compositionally biased region" description="Basic and acidic residues" evidence="7">
    <location>
        <begin position="2137"/>
        <end position="2151"/>
    </location>
</feature>
<organism evidence="9 10">
    <name type="scientific">Cephus cinctus</name>
    <name type="common">Wheat stem sawfly</name>
    <dbReference type="NCBI Taxonomy" id="211228"/>
    <lineage>
        <taxon>Eukaryota</taxon>
        <taxon>Metazoa</taxon>
        <taxon>Ecdysozoa</taxon>
        <taxon>Arthropoda</taxon>
        <taxon>Hexapoda</taxon>
        <taxon>Insecta</taxon>
        <taxon>Pterygota</taxon>
        <taxon>Neoptera</taxon>
        <taxon>Endopterygota</taxon>
        <taxon>Hymenoptera</taxon>
        <taxon>Cephoidea</taxon>
        <taxon>Cephidae</taxon>
        <taxon>Cephus</taxon>
    </lineage>
</organism>
<feature type="compositionally biased region" description="Polar residues" evidence="7">
    <location>
        <begin position="1517"/>
        <end position="1546"/>
    </location>
</feature>
<feature type="domain" description="C2H2-type" evidence="8">
    <location>
        <begin position="2889"/>
        <end position="2918"/>
    </location>
</feature>
<accession>A0AAJ7RQB1</accession>
<reference evidence="10" key="1">
    <citation type="submission" date="2025-08" db="UniProtKB">
        <authorList>
            <consortium name="RefSeq"/>
        </authorList>
    </citation>
    <scope>IDENTIFICATION</scope>
</reference>
<dbReference type="Proteomes" id="UP000694920">
    <property type="component" value="Unplaced"/>
</dbReference>
<feature type="region of interest" description="Disordered" evidence="7">
    <location>
        <begin position="1607"/>
        <end position="1687"/>
    </location>
</feature>
<dbReference type="PROSITE" id="PS50157">
    <property type="entry name" value="ZINC_FINGER_C2H2_2"/>
    <property type="match status" value="6"/>
</dbReference>
<feature type="compositionally biased region" description="Basic and acidic residues" evidence="7">
    <location>
        <begin position="841"/>
        <end position="850"/>
    </location>
</feature>
<dbReference type="InterPro" id="IPR013087">
    <property type="entry name" value="Znf_C2H2_type"/>
</dbReference>
<feature type="compositionally biased region" description="Basic and acidic residues" evidence="7">
    <location>
        <begin position="4691"/>
        <end position="4703"/>
    </location>
</feature>
<feature type="compositionally biased region" description="Basic residues" evidence="7">
    <location>
        <begin position="1745"/>
        <end position="1754"/>
    </location>
</feature>
<dbReference type="SMART" id="SM00355">
    <property type="entry name" value="ZnF_C2H2"/>
    <property type="match status" value="28"/>
</dbReference>
<keyword evidence="4" id="KW-0862">Zinc</keyword>
<feature type="compositionally biased region" description="Basic residues" evidence="7">
    <location>
        <begin position="1478"/>
        <end position="1493"/>
    </location>
</feature>
<keyword evidence="1" id="KW-0479">Metal-binding</keyword>
<evidence type="ECO:0000256" key="7">
    <source>
        <dbReference type="SAM" id="MobiDB-lite"/>
    </source>
</evidence>
<feature type="region of interest" description="Disordered" evidence="7">
    <location>
        <begin position="3248"/>
        <end position="3316"/>
    </location>
</feature>
<dbReference type="InterPro" id="IPR050688">
    <property type="entry name" value="Zinc_finger/UBP_domain"/>
</dbReference>
<dbReference type="PANTHER" id="PTHR24403:SF67">
    <property type="entry name" value="FI01116P-RELATED"/>
    <property type="match status" value="1"/>
</dbReference>
<feature type="coiled-coil region" evidence="6">
    <location>
        <begin position="51"/>
        <end position="112"/>
    </location>
</feature>
<feature type="compositionally biased region" description="Basic and acidic residues" evidence="7">
    <location>
        <begin position="2191"/>
        <end position="2200"/>
    </location>
</feature>
<feature type="compositionally biased region" description="Basic and acidic residues" evidence="7">
    <location>
        <begin position="971"/>
        <end position="1022"/>
    </location>
</feature>
<feature type="region of interest" description="Disordered" evidence="7">
    <location>
        <begin position="2137"/>
        <end position="2225"/>
    </location>
</feature>
<feature type="region of interest" description="Disordered" evidence="7">
    <location>
        <begin position="2447"/>
        <end position="2481"/>
    </location>
</feature>
<dbReference type="Gene3D" id="3.30.160.60">
    <property type="entry name" value="Classic Zinc Finger"/>
    <property type="match status" value="5"/>
</dbReference>
<feature type="region of interest" description="Disordered" evidence="7">
    <location>
        <begin position="1242"/>
        <end position="1401"/>
    </location>
</feature>
<feature type="compositionally biased region" description="Basic and acidic residues" evidence="7">
    <location>
        <begin position="4335"/>
        <end position="4349"/>
    </location>
</feature>
<feature type="compositionally biased region" description="Basic and acidic residues" evidence="7">
    <location>
        <begin position="1160"/>
        <end position="1184"/>
    </location>
</feature>
<feature type="region of interest" description="Disordered" evidence="7">
    <location>
        <begin position="3079"/>
        <end position="3113"/>
    </location>
</feature>
<feature type="compositionally biased region" description="Basic and acidic residues" evidence="7">
    <location>
        <begin position="890"/>
        <end position="939"/>
    </location>
</feature>
<dbReference type="RefSeq" id="XP_024944715.1">
    <property type="nucleotide sequence ID" value="XM_025088947.1"/>
</dbReference>
<feature type="region of interest" description="Disordered" evidence="7">
    <location>
        <begin position="2350"/>
        <end position="2413"/>
    </location>
</feature>
<feature type="compositionally biased region" description="Polar residues" evidence="7">
    <location>
        <begin position="535"/>
        <end position="553"/>
    </location>
</feature>
<evidence type="ECO:0000256" key="5">
    <source>
        <dbReference type="PROSITE-ProRule" id="PRU00042"/>
    </source>
</evidence>
<keyword evidence="9" id="KW-1185">Reference proteome</keyword>
<feature type="compositionally biased region" description="Basic and acidic residues" evidence="7">
    <location>
        <begin position="3863"/>
        <end position="3884"/>
    </location>
</feature>
<dbReference type="GO" id="GO:0045944">
    <property type="term" value="P:positive regulation of transcription by RNA polymerase II"/>
    <property type="evidence" value="ECO:0007669"/>
    <property type="project" value="TreeGrafter"/>
</dbReference>
<feature type="region of interest" description="Disordered" evidence="7">
    <location>
        <begin position="4210"/>
        <end position="4237"/>
    </location>
</feature>
<proteinExistence type="predicted"/>
<feature type="region of interest" description="Disordered" evidence="7">
    <location>
        <begin position="3782"/>
        <end position="3805"/>
    </location>
</feature>
<evidence type="ECO:0000256" key="1">
    <source>
        <dbReference type="ARBA" id="ARBA00022723"/>
    </source>
</evidence>
<feature type="region of interest" description="Disordered" evidence="7">
    <location>
        <begin position="4675"/>
        <end position="4718"/>
    </location>
</feature>
<feature type="domain" description="C2H2-type" evidence="8">
    <location>
        <begin position="3579"/>
        <end position="3609"/>
    </location>
</feature>
<dbReference type="GO" id="GO:0008270">
    <property type="term" value="F:zinc ion binding"/>
    <property type="evidence" value="ECO:0007669"/>
    <property type="project" value="UniProtKB-KW"/>
</dbReference>
<dbReference type="GO" id="GO:0005634">
    <property type="term" value="C:nucleus"/>
    <property type="evidence" value="ECO:0007669"/>
    <property type="project" value="TreeGrafter"/>
</dbReference>
<feature type="domain" description="C2H2-type" evidence="8">
    <location>
        <begin position="3976"/>
        <end position="4004"/>
    </location>
</feature>
<feature type="region of interest" description="Disordered" evidence="7">
    <location>
        <begin position="510"/>
        <end position="588"/>
    </location>
</feature>
<feature type="compositionally biased region" description="Acidic residues" evidence="7">
    <location>
        <begin position="1083"/>
        <end position="1097"/>
    </location>
</feature>
<feature type="compositionally biased region" description="Low complexity" evidence="7">
    <location>
        <begin position="1777"/>
        <end position="1788"/>
    </location>
</feature>
<feature type="compositionally biased region" description="Basic and acidic residues" evidence="7">
    <location>
        <begin position="3259"/>
        <end position="3279"/>
    </location>
</feature>
<feature type="region of interest" description="Disordered" evidence="7">
    <location>
        <begin position="412"/>
        <end position="476"/>
    </location>
</feature>
<feature type="compositionally biased region" description="Low complexity" evidence="7">
    <location>
        <begin position="461"/>
        <end position="472"/>
    </location>
</feature>
<feature type="region of interest" description="Disordered" evidence="7">
    <location>
        <begin position="3218"/>
        <end position="3237"/>
    </location>
</feature>
<feature type="compositionally biased region" description="Basic and acidic residues" evidence="7">
    <location>
        <begin position="569"/>
        <end position="586"/>
    </location>
</feature>
<feature type="compositionally biased region" description="Polar residues" evidence="7">
    <location>
        <begin position="628"/>
        <end position="641"/>
    </location>
</feature>
<feature type="compositionally biased region" description="Basic and acidic residues" evidence="7">
    <location>
        <begin position="1613"/>
        <end position="1629"/>
    </location>
</feature>
<feature type="compositionally biased region" description="Basic and acidic residues" evidence="7">
    <location>
        <begin position="1460"/>
        <end position="1476"/>
    </location>
</feature>
<gene>
    <name evidence="10" type="primary">LOC107271692</name>
</gene>
<feature type="compositionally biased region" description="Basic and acidic residues" evidence="7">
    <location>
        <begin position="3085"/>
        <end position="3108"/>
    </location>
</feature>
<feature type="compositionally biased region" description="Basic and acidic residues" evidence="7">
    <location>
        <begin position="137"/>
        <end position="153"/>
    </location>
</feature>
<feature type="region of interest" description="Disordered" evidence="7">
    <location>
        <begin position="824"/>
        <end position="1193"/>
    </location>
</feature>
<keyword evidence="2" id="KW-0677">Repeat</keyword>
<feature type="compositionally biased region" description="Polar residues" evidence="7">
    <location>
        <begin position="2152"/>
        <end position="2164"/>
    </location>
</feature>
<feature type="compositionally biased region" description="Basic and acidic residues" evidence="7">
    <location>
        <begin position="346"/>
        <end position="357"/>
    </location>
</feature>
<feature type="compositionally biased region" description="Polar residues" evidence="7">
    <location>
        <begin position="3286"/>
        <end position="3311"/>
    </location>
</feature>
<feature type="region of interest" description="Disordered" evidence="7">
    <location>
        <begin position="334"/>
        <end position="368"/>
    </location>
</feature>
<evidence type="ECO:0000256" key="6">
    <source>
        <dbReference type="SAM" id="Coils"/>
    </source>
</evidence>